<feature type="transmembrane region" description="Helical" evidence="10">
    <location>
        <begin position="110"/>
        <end position="129"/>
    </location>
</feature>
<dbReference type="UniPathway" id="UPA00196"/>
<dbReference type="GO" id="GO:0006506">
    <property type="term" value="P:GPI anchor biosynthetic process"/>
    <property type="evidence" value="ECO:0007669"/>
    <property type="project" value="UniProtKB-UniPathway"/>
</dbReference>
<accession>A0A1F5E7P1</accession>
<dbReference type="PANTHER" id="PTHR12468">
    <property type="entry name" value="GPI MANNOSYLTRANSFERASE 2"/>
    <property type="match status" value="1"/>
</dbReference>
<evidence type="ECO:0000256" key="7">
    <source>
        <dbReference type="ARBA" id="ARBA00022824"/>
    </source>
</evidence>
<dbReference type="Pfam" id="PF04188">
    <property type="entry name" value="Mannosyl_trans2"/>
    <property type="match status" value="1"/>
</dbReference>
<feature type="transmembrane region" description="Helical" evidence="10">
    <location>
        <begin position="355"/>
        <end position="376"/>
    </location>
</feature>
<dbReference type="GO" id="GO:0016020">
    <property type="term" value="C:membrane"/>
    <property type="evidence" value="ECO:0007669"/>
    <property type="project" value="GOC"/>
</dbReference>
<evidence type="ECO:0000256" key="3">
    <source>
        <dbReference type="ARBA" id="ARBA00022502"/>
    </source>
</evidence>
<dbReference type="InterPro" id="IPR007315">
    <property type="entry name" value="PIG-V/Gpi18"/>
</dbReference>
<evidence type="ECO:0000256" key="1">
    <source>
        <dbReference type="ARBA" id="ARBA00004477"/>
    </source>
</evidence>
<evidence type="ECO:0000256" key="9">
    <source>
        <dbReference type="ARBA" id="ARBA00023136"/>
    </source>
</evidence>
<reference evidence="11 12" key="1">
    <citation type="journal article" date="2016" name="Nat. Commun.">
        <title>Thousands of microbial genomes shed light on interconnected biogeochemical processes in an aquifer system.</title>
        <authorList>
            <person name="Anantharaman K."/>
            <person name="Brown C.T."/>
            <person name="Hug L.A."/>
            <person name="Sharon I."/>
            <person name="Castelle C.J."/>
            <person name="Probst A.J."/>
            <person name="Thomas B.C."/>
            <person name="Singh A."/>
            <person name="Wilkins M.J."/>
            <person name="Karaoz U."/>
            <person name="Brodie E.L."/>
            <person name="Williams K.H."/>
            <person name="Hubbard S.S."/>
            <person name="Banfield J.F."/>
        </authorList>
    </citation>
    <scope>NUCLEOTIDE SEQUENCE [LARGE SCALE GENOMIC DNA]</scope>
</reference>
<evidence type="ECO:0000256" key="4">
    <source>
        <dbReference type="ARBA" id="ARBA00022676"/>
    </source>
</evidence>
<feature type="transmembrane region" description="Helical" evidence="10">
    <location>
        <begin position="12"/>
        <end position="36"/>
    </location>
</feature>
<dbReference type="EMBL" id="MEZK01000010">
    <property type="protein sequence ID" value="OGD63393.1"/>
    <property type="molecule type" value="Genomic_DNA"/>
</dbReference>
<protein>
    <recommendedName>
        <fullName evidence="13">Glycosyltransferase RgtA/B/C/D-like domain-containing protein</fullName>
    </recommendedName>
</protein>
<dbReference type="Proteomes" id="UP000177006">
    <property type="component" value="Unassembled WGS sequence"/>
</dbReference>
<organism evidence="11 12">
    <name type="scientific">Candidatus Beckwithbacteria bacterium RBG_13_42_9</name>
    <dbReference type="NCBI Taxonomy" id="1797457"/>
    <lineage>
        <taxon>Bacteria</taxon>
        <taxon>Candidatus Beckwithiibacteriota</taxon>
    </lineage>
</organism>
<keyword evidence="3" id="KW-0337">GPI-anchor biosynthesis</keyword>
<feature type="transmembrane region" description="Helical" evidence="10">
    <location>
        <begin position="179"/>
        <end position="205"/>
    </location>
</feature>
<feature type="transmembrane region" description="Helical" evidence="10">
    <location>
        <begin position="141"/>
        <end position="173"/>
    </location>
</feature>
<evidence type="ECO:0000313" key="12">
    <source>
        <dbReference type="Proteomes" id="UP000177006"/>
    </source>
</evidence>
<dbReference type="PANTHER" id="PTHR12468:SF2">
    <property type="entry name" value="GPI MANNOSYLTRANSFERASE 2"/>
    <property type="match status" value="1"/>
</dbReference>
<dbReference type="GO" id="GO:0031501">
    <property type="term" value="C:mannosyltransferase complex"/>
    <property type="evidence" value="ECO:0007669"/>
    <property type="project" value="TreeGrafter"/>
</dbReference>
<keyword evidence="8 10" id="KW-1133">Transmembrane helix</keyword>
<comment type="pathway">
    <text evidence="2">Glycolipid biosynthesis; glycosylphosphatidylinositol-anchor biosynthesis.</text>
</comment>
<evidence type="ECO:0000313" key="11">
    <source>
        <dbReference type="EMBL" id="OGD63393.1"/>
    </source>
</evidence>
<feature type="transmembrane region" description="Helical" evidence="10">
    <location>
        <begin position="217"/>
        <end position="237"/>
    </location>
</feature>
<feature type="transmembrane region" description="Helical" evidence="10">
    <location>
        <begin position="314"/>
        <end position="335"/>
    </location>
</feature>
<evidence type="ECO:0008006" key="13">
    <source>
        <dbReference type="Google" id="ProtNLM"/>
    </source>
</evidence>
<comment type="caution">
    <text evidence="11">The sequence shown here is derived from an EMBL/GenBank/DDBJ whole genome shotgun (WGS) entry which is preliminary data.</text>
</comment>
<dbReference type="GO" id="GO:0004376">
    <property type="term" value="F:GPI mannosyltransferase activity"/>
    <property type="evidence" value="ECO:0007669"/>
    <property type="project" value="InterPro"/>
</dbReference>
<keyword evidence="7" id="KW-0256">Endoplasmic reticulum</keyword>
<evidence type="ECO:0000256" key="8">
    <source>
        <dbReference type="ARBA" id="ARBA00022989"/>
    </source>
</evidence>
<evidence type="ECO:0000256" key="5">
    <source>
        <dbReference type="ARBA" id="ARBA00022679"/>
    </source>
</evidence>
<name>A0A1F5E7P1_9BACT</name>
<evidence type="ECO:0000256" key="2">
    <source>
        <dbReference type="ARBA" id="ARBA00004687"/>
    </source>
</evidence>
<dbReference type="AlphaFoldDB" id="A0A1F5E7P1"/>
<gene>
    <name evidence="11" type="ORF">A2160_02860</name>
</gene>
<evidence type="ECO:0000256" key="10">
    <source>
        <dbReference type="SAM" id="Phobius"/>
    </source>
</evidence>
<keyword evidence="9 10" id="KW-0472">Membrane</keyword>
<feature type="transmembrane region" description="Helical" evidence="10">
    <location>
        <begin position="284"/>
        <end position="307"/>
    </location>
</feature>
<sequence length="382" mass="43665">MPKPAKNNTKQGIPWLFLIIVFFTLRGLTLLAAIIGSRLLVFKNSFPYADSVLLPYGQFLLWSWANFDGVHYLLLAEKGYAFGLTQAFFPVYPLLIKALSFFLQNRLLSGLLISHLSLFGAMVLLFKLIKDDFSDLIAKKTILSLILFPTAFFFLSLYTESLFLFLLLLSFYLARKKRFILAGLIGALAAATRLVGIFLVFSFFYEWWIGKKKKISHLIGSLLPAAGLLVYMDYLGIRFGDPLIFFHVQNEFGAGRSGGNLILLYQVFWRYLKMILTVDRTNPIYFTVWLELLSALFFLGLLIMAWLKGLKKNYLMFAFFAYLLPTLTGSFSSMPRYVLVLFPAFQLIGSTSSKFWYTLWLIISVVLLAICTALFTRGYWIA</sequence>
<dbReference type="STRING" id="1797457.A2160_02860"/>
<comment type="subcellular location">
    <subcellularLocation>
        <location evidence="1">Endoplasmic reticulum membrane</location>
        <topology evidence="1">Multi-pass membrane protein</topology>
    </subcellularLocation>
</comment>
<keyword evidence="4" id="KW-0328">Glycosyltransferase</keyword>
<feature type="transmembrane region" description="Helical" evidence="10">
    <location>
        <begin position="87"/>
        <end position="104"/>
    </location>
</feature>
<evidence type="ECO:0000256" key="6">
    <source>
        <dbReference type="ARBA" id="ARBA00022692"/>
    </source>
</evidence>
<proteinExistence type="predicted"/>
<keyword evidence="5" id="KW-0808">Transferase</keyword>
<keyword evidence="6 10" id="KW-0812">Transmembrane</keyword>
<dbReference type="GO" id="GO:0000009">
    <property type="term" value="F:alpha-1,6-mannosyltransferase activity"/>
    <property type="evidence" value="ECO:0007669"/>
    <property type="project" value="InterPro"/>
</dbReference>